<dbReference type="STRING" id="915059.NH26_10685"/>
<proteinExistence type="predicted"/>
<dbReference type="Gene3D" id="2.60.40.3140">
    <property type="match status" value="1"/>
</dbReference>
<dbReference type="Gene3D" id="2.60.120.1130">
    <property type="match status" value="1"/>
</dbReference>
<evidence type="ECO:0008006" key="5">
    <source>
        <dbReference type="Google" id="ProtNLM"/>
    </source>
</evidence>
<keyword evidence="4" id="KW-1185">Reference proteome</keyword>
<dbReference type="Pfam" id="PF12969">
    <property type="entry name" value="DUF3857"/>
    <property type="match status" value="1"/>
</dbReference>
<dbReference type="Proteomes" id="UP000179797">
    <property type="component" value="Unassembled WGS sequence"/>
</dbReference>
<gene>
    <name evidence="3" type="ORF">NH26_10685</name>
</gene>
<dbReference type="AlphaFoldDB" id="A0A1S1Z0J6"/>
<sequence>MKGFLLSLLLFLGHYTIAQFKITDPEWLTSADAIVLDESLEFDVENDGKAIKRYHMKVMILNKKGVNSAVPVIHYDPLSPIQSLNITFKQAGDKKEEKVKSSEIKDESNISSFSVYEDNRVKYWYPQVTKYPAIVEYSYVQKFNGILFYPTWVPQGETRLAVVKSTFNVKVPENFPLQFKESMVKDKDISDIKGKEMPKKVYTWTFENASPLPKPEKMSPEVTANVPIVRVAPRTFTYDGFQGSLESWQSFGDWIIGLNQSTDDLPEATIKELKSLTANAESDLEKTKIVYDYLQKKVRYISIQLGIGGYQPMKASFVDEKSYGDCKALSNYTYSMLKALGIKSHYALIYGGSKNRRKVDENFVSSQFNHAILCVPNVAKDTLWLECTSQDAPFGHLGSFTGNRKALLIEEGNSRLVNTTKYTALENEFVRVTNLNLSAGSNDVSLSAKAMAGGYQYDRFSDWVNMEEKDRRERFLKYYSLNASSLIDLSVENNKQYPSPLVEVNYSLNIRSYLKAFDSGNTIEVYPYYDDYSMPKRYRSRKQPFEITYPYQDIDSVYFHLAEGVEIETLPEDTNLKNEVGEYQLSFKKVSDNVILVVRLLKMSKGIYPPELYSDYYLFWKKIASKDKQKFWVKTEHENDDKAN</sequence>
<dbReference type="InterPro" id="IPR002931">
    <property type="entry name" value="Transglutaminase-like"/>
</dbReference>
<dbReference type="InterPro" id="IPR024618">
    <property type="entry name" value="DUF3857"/>
</dbReference>
<evidence type="ECO:0000313" key="3">
    <source>
        <dbReference type="EMBL" id="OHX66789.1"/>
    </source>
</evidence>
<evidence type="ECO:0000259" key="1">
    <source>
        <dbReference type="Pfam" id="PF01841"/>
    </source>
</evidence>
<comment type="caution">
    <text evidence="3">The sequence shown here is derived from an EMBL/GenBank/DDBJ whole genome shotgun (WGS) entry which is preliminary data.</text>
</comment>
<accession>A0A1S1Z0J6</accession>
<protein>
    <recommendedName>
        <fullName evidence="5">DUF3857 domain-containing protein</fullName>
    </recommendedName>
</protein>
<dbReference type="Pfam" id="PF01841">
    <property type="entry name" value="Transglut_core"/>
    <property type="match status" value="1"/>
</dbReference>
<evidence type="ECO:0000313" key="4">
    <source>
        <dbReference type="Proteomes" id="UP000179797"/>
    </source>
</evidence>
<dbReference type="SUPFAM" id="SSF54001">
    <property type="entry name" value="Cysteine proteinases"/>
    <property type="match status" value="1"/>
</dbReference>
<feature type="domain" description="Transglutaminase-like" evidence="1">
    <location>
        <begin position="275"/>
        <end position="371"/>
    </location>
</feature>
<organism evidence="3 4">
    <name type="scientific">Flammeovirga pacifica</name>
    <dbReference type="NCBI Taxonomy" id="915059"/>
    <lineage>
        <taxon>Bacteria</taxon>
        <taxon>Pseudomonadati</taxon>
        <taxon>Bacteroidota</taxon>
        <taxon>Cytophagia</taxon>
        <taxon>Cytophagales</taxon>
        <taxon>Flammeovirgaceae</taxon>
        <taxon>Flammeovirga</taxon>
    </lineage>
</organism>
<name>A0A1S1Z0J6_FLAPC</name>
<dbReference type="EMBL" id="JRYR02000001">
    <property type="protein sequence ID" value="OHX66789.1"/>
    <property type="molecule type" value="Genomic_DNA"/>
</dbReference>
<dbReference type="Gene3D" id="3.10.620.30">
    <property type="match status" value="1"/>
</dbReference>
<evidence type="ECO:0000259" key="2">
    <source>
        <dbReference type="Pfam" id="PF12969"/>
    </source>
</evidence>
<dbReference type="OrthoDB" id="8595007at2"/>
<dbReference type="InterPro" id="IPR038765">
    <property type="entry name" value="Papain-like_cys_pep_sf"/>
</dbReference>
<dbReference type="RefSeq" id="WP_044222790.1">
    <property type="nucleotide sequence ID" value="NZ_JRYR02000001.1"/>
</dbReference>
<feature type="domain" description="DUF3857" evidence="2">
    <location>
        <begin position="47"/>
        <end position="211"/>
    </location>
</feature>
<reference evidence="3 4" key="1">
    <citation type="journal article" date="2012" name="Int. J. Syst. Evol. Microbiol.">
        <title>Flammeovirga pacifica sp. nov., isolated from deep-sea sediment.</title>
        <authorList>
            <person name="Xu H."/>
            <person name="Fu Y."/>
            <person name="Yang N."/>
            <person name="Ding Z."/>
            <person name="Lai Q."/>
            <person name="Zeng R."/>
        </authorList>
    </citation>
    <scope>NUCLEOTIDE SEQUENCE [LARGE SCALE GENOMIC DNA]</scope>
    <source>
        <strain evidence="4">DSM 24597 / LMG 26175 / WPAGA1</strain>
    </source>
</reference>